<dbReference type="SMART" id="SM00176">
    <property type="entry name" value="RAN"/>
    <property type="match status" value="1"/>
</dbReference>
<evidence type="ECO:0000256" key="3">
    <source>
        <dbReference type="ARBA" id="ARBA00022448"/>
    </source>
</evidence>
<dbReference type="GO" id="GO:0005525">
    <property type="term" value="F:GTP binding"/>
    <property type="evidence" value="ECO:0007669"/>
    <property type="project" value="UniProtKB-KW"/>
</dbReference>
<dbReference type="PRINTS" id="PR00449">
    <property type="entry name" value="RASTRNSFRMNG"/>
</dbReference>
<dbReference type="PANTHER" id="PTHR47978">
    <property type="match status" value="1"/>
</dbReference>
<organism evidence="11 12">
    <name type="scientific">Aromia moschata</name>
    <dbReference type="NCBI Taxonomy" id="1265417"/>
    <lineage>
        <taxon>Eukaryota</taxon>
        <taxon>Metazoa</taxon>
        <taxon>Ecdysozoa</taxon>
        <taxon>Arthropoda</taxon>
        <taxon>Hexapoda</taxon>
        <taxon>Insecta</taxon>
        <taxon>Pterygota</taxon>
        <taxon>Neoptera</taxon>
        <taxon>Endopterygota</taxon>
        <taxon>Coleoptera</taxon>
        <taxon>Polyphaga</taxon>
        <taxon>Cucujiformia</taxon>
        <taxon>Chrysomeloidea</taxon>
        <taxon>Cerambycidae</taxon>
        <taxon>Cerambycinae</taxon>
        <taxon>Callichromatini</taxon>
        <taxon>Aromia</taxon>
    </lineage>
</organism>
<keyword evidence="9" id="KW-0636">Prenylation</keyword>
<dbReference type="SUPFAM" id="SSF52540">
    <property type="entry name" value="P-loop containing nucleoside triphosphate hydrolases"/>
    <property type="match status" value="1"/>
</dbReference>
<dbReference type="GO" id="GO:0003924">
    <property type="term" value="F:GTPase activity"/>
    <property type="evidence" value="ECO:0007669"/>
    <property type="project" value="InterPro"/>
</dbReference>
<comment type="caution">
    <text evidence="11">The sequence shown here is derived from an EMBL/GenBank/DDBJ whole genome shotgun (WGS) entry which is preliminary data.</text>
</comment>
<dbReference type="SMART" id="SM00175">
    <property type="entry name" value="RAB"/>
    <property type="match status" value="1"/>
</dbReference>
<dbReference type="PROSITE" id="PS51421">
    <property type="entry name" value="RAS"/>
    <property type="match status" value="1"/>
</dbReference>
<dbReference type="SMART" id="SM00173">
    <property type="entry name" value="RAS"/>
    <property type="match status" value="1"/>
</dbReference>
<dbReference type="FunFam" id="3.40.50.300:FF:000550">
    <property type="entry name" value="ras-related protein Rab-21"/>
    <property type="match status" value="1"/>
</dbReference>
<keyword evidence="12" id="KW-1185">Reference proteome</keyword>
<dbReference type="Proteomes" id="UP001162162">
    <property type="component" value="Unassembled WGS sequence"/>
</dbReference>
<evidence type="ECO:0000256" key="6">
    <source>
        <dbReference type="ARBA" id="ARBA00023134"/>
    </source>
</evidence>
<accession>A0AAV8XQM8</accession>
<dbReference type="GO" id="GO:0032482">
    <property type="term" value="P:Rab protein signal transduction"/>
    <property type="evidence" value="ECO:0007669"/>
    <property type="project" value="InterPro"/>
</dbReference>
<reference evidence="11" key="1">
    <citation type="journal article" date="2023" name="Insect Mol. Biol.">
        <title>Genome sequencing provides insights into the evolution of gene families encoding plant cell wall-degrading enzymes in longhorned beetles.</title>
        <authorList>
            <person name="Shin N.R."/>
            <person name="Okamura Y."/>
            <person name="Kirsch R."/>
            <person name="Pauchet Y."/>
        </authorList>
    </citation>
    <scope>NUCLEOTIDE SEQUENCE</scope>
    <source>
        <strain evidence="11">AMC_N1</strain>
    </source>
</reference>
<keyword evidence="7" id="KW-0472">Membrane</keyword>
<dbReference type="SMART" id="SM00174">
    <property type="entry name" value="RHO"/>
    <property type="match status" value="1"/>
</dbReference>
<dbReference type="EMBL" id="JAPWTK010000378">
    <property type="protein sequence ID" value="KAJ8941336.1"/>
    <property type="molecule type" value="Genomic_DNA"/>
</dbReference>
<evidence type="ECO:0000256" key="8">
    <source>
        <dbReference type="ARBA" id="ARBA00023288"/>
    </source>
</evidence>
<dbReference type="InterPro" id="IPR001806">
    <property type="entry name" value="Small_GTPase"/>
</dbReference>
<comment type="subcellular location">
    <subcellularLocation>
        <location evidence="10">Endomembrane system</location>
        <topology evidence="10">Lipid-anchor</topology>
    </subcellularLocation>
</comment>
<dbReference type="CDD" id="cd04123">
    <property type="entry name" value="Rab21"/>
    <property type="match status" value="1"/>
</dbReference>
<dbReference type="InterPro" id="IPR041833">
    <property type="entry name" value="Rab21"/>
</dbReference>
<evidence type="ECO:0000256" key="2">
    <source>
        <dbReference type="ARBA" id="ARBA00014900"/>
    </source>
</evidence>
<dbReference type="Gene3D" id="3.40.50.300">
    <property type="entry name" value="P-loop containing nucleotide triphosphate hydrolases"/>
    <property type="match status" value="1"/>
</dbReference>
<evidence type="ECO:0000313" key="11">
    <source>
        <dbReference type="EMBL" id="KAJ8941336.1"/>
    </source>
</evidence>
<keyword evidence="8" id="KW-0449">Lipoprotein</keyword>
<gene>
    <name evidence="11" type="ORF">NQ318_004780</name>
</gene>
<dbReference type="PROSITE" id="PS51419">
    <property type="entry name" value="RAB"/>
    <property type="match status" value="1"/>
</dbReference>
<dbReference type="InterPro" id="IPR027417">
    <property type="entry name" value="P-loop_NTPase"/>
</dbReference>
<sequence length="216" mass="24081">MASSSNTPGSFNFKVVLLGEGCVGKTSLVLRYVEDKFKANHVTTVQASFLNKKINIDGTRVNLSIWDTAGQEKFHALGPIYYRSSNGAVLVYDITDEDSFQKVKNWVKELRKMLGTEICLVIVGNKIDLEKDRHVNLEEAETYAKNVGAMHFQTSAKLNKCVEEMFLALSEKMVEANKGKEDCNTFLTRQNSQRQNIAVVDDDQVTNPSKSCCGSV</sequence>
<keyword evidence="6" id="KW-0342">GTP-binding</keyword>
<evidence type="ECO:0000256" key="10">
    <source>
        <dbReference type="ARBA" id="ARBA00037868"/>
    </source>
</evidence>
<dbReference type="NCBIfam" id="TIGR00231">
    <property type="entry name" value="small_GTP"/>
    <property type="match status" value="1"/>
</dbReference>
<evidence type="ECO:0000256" key="7">
    <source>
        <dbReference type="ARBA" id="ARBA00023136"/>
    </source>
</evidence>
<keyword evidence="3" id="KW-0813">Transport</keyword>
<evidence type="ECO:0000256" key="9">
    <source>
        <dbReference type="ARBA" id="ARBA00023289"/>
    </source>
</evidence>
<evidence type="ECO:0000313" key="12">
    <source>
        <dbReference type="Proteomes" id="UP001162162"/>
    </source>
</evidence>
<keyword evidence="5" id="KW-0653">Protein transport</keyword>
<dbReference type="Pfam" id="PF00071">
    <property type="entry name" value="Ras"/>
    <property type="match status" value="1"/>
</dbReference>
<proteinExistence type="inferred from homology"/>
<dbReference type="InterPro" id="IPR005225">
    <property type="entry name" value="Small_GTP-bd"/>
</dbReference>
<dbReference type="AlphaFoldDB" id="A0AAV8XQM8"/>
<comment type="similarity">
    <text evidence="1">Belongs to the small GTPase superfamily. Rab family.</text>
</comment>
<evidence type="ECO:0000256" key="5">
    <source>
        <dbReference type="ARBA" id="ARBA00022927"/>
    </source>
</evidence>
<dbReference type="GO" id="GO:0012505">
    <property type="term" value="C:endomembrane system"/>
    <property type="evidence" value="ECO:0007669"/>
    <property type="project" value="UniProtKB-SubCell"/>
</dbReference>
<protein>
    <recommendedName>
        <fullName evidence="2">Ras-related protein Rab-21</fullName>
    </recommendedName>
</protein>
<dbReference type="GO" id="GO:0015031">
    <property type="term" value="P:protein transport"/>
    <property type="evidence" value="ECO:0007669"/>
    <property type="project" value="UniProtKB-KW"/>
</dbReference>
<keyword evidence="4" id="KW-0547">Nucleotide-binding</keyword>
<dbReference type="PROSITE" id="PS51420">
    <property type="entry name" value="RHO"/>
    <property type="match status" value="1"/>
</dbReference>
<evidence type="ECO:0000256" key="1">
    <source>
        <dbReference type="ARBA" id="ARBA00006270"/>
    </source>
</evidence>
<name>A0AAV8XQM8_9CUCU</name>
<evidence type="ECO:0000256" key="4">
    <source>
        <dbReference type="ARBA" id="ARBA00022741"/>
    </source>
</evidence>